<organism evidence="1 2">
    <name type="scientific">Pristionchus pacificus</name>
    <name type="common">Parasitic nematode worm</name>
    <dbReference type="NCBI Taxonomy" id="54126"/>
    <lineage>
        <taxon>Eukaryota</taxon>
        <taxon>Metazoa</taxon>
        <taxon>Ecdysozoa</taxon>
        <taxon>Nematoda</taxon>
        <taxon>Chromadorea</taxon>
        <taxon>Rhabditida</taxon>
        <taxon>Rhabditina</taxon>
        <taxon>Diplogasteromorpha</taxon>
        <taxon>Diplogasteroidea</taxon>
        <taxon>Neodiplogasteridae</taxon>
        <taxon>Pristionchus</taxon>
    </lineage>
</organism>
<dbReference type="EnsemblMetazoa" id="PPA00576.1">
    <property type="protein sequence ID" value="PPA00576.1"/>
    <property type="gene ID" value="WBGene00090130"/>
</dbReference>
<reference evidence="1" key="2">
    <citation type="submission" date="2022-06" db="UniProtKB">
        <authorList>
            <consortium name="EnsemblMetazoa"/>
        </authorList>
    </citation>
    <scope>IDENTIFICATION</scope>
    <source>
        <strain evidence="1">PS312</strain>
    </source>
</reference>
<dbReference type="Proteomes" id="UP000005239">
    <property type="component" value="Unassembled WGS sequence"/>
</dbReference>
<dbReference type="AlphaFoldDB" id="A0A2A6BQZ9"/>
<dbReference type="InterPro" id="IPR012444">
    <property type="entry name" value="DUF1647"/>
</dbReference>
<protein>
    <submittedName>
        <fullName evidence="1">Uncharacterized protein</fullName>
    </submittedName>
</protein>
<name>A0A2A6BQZ9_PRIPA</name>
<proteinExistence type="predicted"/>
<dbReference type="OrthoDB" id="10053392at2759"/>
<dbReference type="PANTHER" id="PTHR31389:SF4">
    <property type="entry name" value="LD39211P"/>
    <property type="match status" value="1"/>
</dbReference>
<gene>
    <name evidence="1" type="primary">WBGene00090130</name>
</gene>
<reference evidence="2" key="1">
    <citation type="journal article" date="2008" name="Nat. Genet.">
        <title>The Pristionchus pacificus genome provides a unique perspective on nematode lifestyle and parasitism.</title>
        <authorList>
            <person name="Dieterich C."/>
            <person name="Clifton S.W."/>
            <person name="Schuster L.N."/>
            <person name="Chinwalla A."/>
            <person name="Delehaunty K."/>
            <person name="Dinkelacker I."/>
            <person name="Fulton L."/>
            <person name="Fulton R."/>
            <person name="Godfrey J."/>
            <person name="Minx P."/>
            <person name="Mitreva M."/>
            <person name="Roeseler W."/>
            <person name="Tian H."/>
            <person name="Witte H."/>
            <person name="Yang S.P."/>
            <person name="Wilson R.K."/>
            <person name="Sommer R.J."/>
        </authorList>
    </citation>
    <scope>NUCLEOTIDE SEQUENCE [LARGE SCALE GENOMIC DNA]</scope>
    <source>
        <strain evidence="2">PS312</strain>
    </source>
</reference>
<accession>A0A8R1YAK3</accession>
<dbReference type="Pfam" id="PF07801">
    <property type="entry name" value="DUF1647"/>
    <property type="match status" value="1"/>
</dbReference>
<evidence type="ECO:0000313" key="1">
    <source>
        <dbReference type="EnsemblMetazoa" id="PPA00576.1"/>
    </source>
</evidence>
<evidence type="ECO:0000313" key="2">
    <source>
        <dbReference type="Proteomes" id="UP000005239"/>
    </source>
</evidence>
<keyword evidence="2" id="KW-1185">Reference proteome</keyword>
<dbReference type="PANTHER" id="PTHR31389">
    <property type="entry name" value="LD39211P"/>
    <property type="match status" value="1"/>
</dbReference>
<sequence>MTSHTSAFRLFGRFVIAIAVILFVIFMFDWTKDSNVEIIRYIYSSSQEENMQFTCYDNKKASKGKSFPRNLTAFIDYWKISDIHVYKLKPINSSGVVFITYASSNHFHESRKAVSSLRSAYRNKIVFYDLGLTAKEATEMANVCNLEMWKFDYSKYPSFVTQLFQYHFKAIIMAEAFSQFESYWIMDASIRFNNHSSLHDFYSKFLCSHLHFSISSGKMETLVQRFPASHSILATTHPGMYDYLPINATRAIDVTMRAATVMFITRSDLGREAVKWNVLCALTGDCFAPPGSELTCKFDGPRRVYAHCNRYDQSSINIIIESLLDRDGWHRTTINDDGGMGQFISIQRGDRESKKLSIPCH</sequence>
<accession>A0A2A6BQZ9</accession>